<evidence type="ECO:0000313" key="4">
    <source>
        <dbReference type="Proteomes" id="UP001556196"/>
    </source>
</evidence>
<evidence type="ECO:0000256" key="2">
    <source>
        <dbReference type="SAM" id="Phobius"/>
    </source>
</evidence>
<organism evidence="3 4">
    <name type="scientific">Mesorhizobium marinum</name>
    <dbReference type="NCBI Taxonomy" id="3228790"/>
    <lineage>
        <taxon>Bacteria</taxon>
        <taxon>Pseudomonadati</taxon>
        <taxon>Pseudomonadota</taxon>
        <taxon>Alphaproteobacteria</taxon>
        <taxon>Hyphomicrobiales</taxon>
        <taxon>Phyllobacteriaceae</taxon>
        <taxon>Mesorhizobium</taxon>
    </lineage>
</organism>
<keyword evidence="2" id="KW-1133">Transmembrane helix</keyword>
<proteinExistence type="predicted"/>
<name>A0ABV3R4J9_9HYPH</name>
<protein>
    <recommendedName>
        <fullName evidence="5">Helix-turn-helix domain-containing protein</fullName>
    </recommendedName>
</protein>
<keyword evidence="2" id="KW-0472">Membrane</keyword>
<dbReference type="EMBL" id="JBFOCI010000005">
    <property type="protein sequence ID" value="MEW9807472.1"/>
    <property type="molecule type" value="Genomic_DNA"/>
</dbReference>
<comment type="caution">
    <text evidence="3">The sequence shown here is derived from an EMBL/GenBank/DDBJ whole genome shotgun (WGS) entry which is preliminary data.</text>
</comment>
<dbReference type="Proteomes" id="UP001556196">
    <property type="component" value="Unassembled WGS sequence"/>
</dbReference>
<keyword evidence="2" id="KW-0812">Transmembrane</keyword>
<evidence type="ECO:0000313" key="3">
    <source>
        <dbReference type="EMBL" id="MEW9807472.1"/>
    </source>
</evidence>
<evidence type="ECO:0000256" key="1">
    <source>
        <dbReference type="SAM" id="MobiDB-lite"/>
    </source>
</evidence>
<feature type="region of interest" description="Disordered" evidence="1">
    <location>
        <begin position="1"/>
        <end position="20"/>
    </location>
</feature>
<keyword evidence="4" id="KW-1185">Reference proteome</keyword>
<reference evidence="3 4" key="1">
    <citation type="submission" date="2024-06" db="EMBL/GenBank/DDBJ databases">
        <authorList>
            <person name="Tuo L."/>
        </authorList>
    </citation>
    <scope>NUCLEOTIDE SEQUENCE [LARGE SCALE GENOMIC DNA]</scope>
    <source>
        <strain evidence="3 4">ZMM04-5</strain>
    </source>
</reference>
<evidence type="ECO:0008006" key="5">
    <source>
        <dbReference type="Google" id="ProtNLM"/>
    </source>
</evidence>
<feature type="transmembrane region" description="Helical" evidence="2">
    <location>
        <begin position="20"/>
        <end position="38"/>
    </location>
</feature>
<sequence length="97" mass="11053">MSPVDHTALGDYARHGNRTAPTGALLSATSAAMLLGVSRRHFYNLKERFDLWPCSAGTKARPLYRRDDILRLANRVEAMPEHEWVRHHAHLPEVPDR</sequence>
<accession>A0ABV3R4J9</accession>
<gene>
    <name evidence="3" type="ORF">ABUE31_15880</name>
</gene>